<keyword evidence="3" id="KW-1185">Reference proteome</keyword>
<reference evidence="2" key="1">
    <citation type="submission" date="2021-06" db="EMBL/GenBank/DDBJ databases">
        <title>Comparative genomics, transcriptomics and evolutionary studies reveal genomic signatures of adaptation to plant cell wall in hemibiotrophic fungi.</title>
        <authorList>
            <consortium name="DOE Joint Genome Institute"/>
            <person name="Baroncelli R."/>
            <person name="Diaz J.F."/>
            <person name="Benocci T."/>
            <person name="Peng M."/>
            <person name="Battaglia E."/>
            <person name="Haridas S."/>
            <person name="Andreopoulos W."/>
            <person name="Labutti K."/>
            <person name="Pangilinan J."/>
            <person name="Floch G.L."/>
            <person name="Makela M.R."/>
            <person name="Henrissat B."/>
            <person name="Grigoriev I.V."/>
            <person name="Crouch J.A."/>
            <person name="De Vries R.P."/>
            <person name="Sukno S.A."/>
            <person name="Thon M.R."/>
        </authorList>
    </citation>
    <scope>NUCLEOTIDE SEQUENCE</scope>
    <source>
        <strain evidence="2">CBS 102054</strain>
    </source>
</reference>
<evidence type="ECO:0000259" key="1">
    <source>
        <dbReference type="Pfam" id="PF06985"/>
    </source>
</evidence>
<dbReference type="GeneID" id="85475132"/>
<sequence>MGRIRQILRHTMALIQRRTEDIGARNNPTDWSAMLPNPKTHIRLLTILPGRQTEEVRCTCSTISSTISLDSRPRYNALSYAWGNPDEKAQVIVNGVQVTVNRSLAEALSRIRRQQEPVVIWADALCINQNDADEKKYRIDLMHRIYGECENCSVWLGGIVVKGDSGTAAKRSAAAALNALRIIAEEPHDEELGWPGEDPVAKSPAGNGLTAGAALQSMMDCEWWQRICTVQEVCLPSKATVLWGPLEISFQTIMDAASYMVQPDEHPQHNNIFDLFQEGTAIYPKLHTSPFTIPVLSIAHANGLCPRYCGSGSWIWPSRRNPSAPAISGHTILLGGNSMLAAVYHDSGRQSPKQEIPYCSL</sequence>
<dbReference type="PANTHER" id="PTHR24148:SF64">
    <property type="entry name" value="HETEROKARYON INCOMPATIBILITY DOMAIN-CONTAINING PROTEIN"/>
    <property type="match status" value="1"/>
</dbReference>
<dbReference type="InterPro" id="IPR010730">
    <property type="entry name" value="HET"/>
</dbReference>
<feature type="domain" description="Heterokaryon incompatibility" evidence="1">
    <location>
        <begin position="75"/>
        <end position="232"/>
    </location>
</feature>
<name>A0AAI9ZVT7_9PEZI</name>
<gene>
    <name evidence="2" type="ORF">BDP81DRAFT_426146</name>
</gene>
<dbReference type="PANTHER" id="PTHR24148">
    <property type="entry name" value="ANKYRIN REPEAT DOMAIN-CONTAINING PROTEIN 39 HOMOLOG-RELATED"/>
    <property type="match status" value="1"/>
</dbReference>
<dbReference type="AlphaFoldDB" id="A0AAI9ZVT7"/>
<comment type="caution">
    <text evidence="2">The sequence shown here is derived from an EMBL/GenBank/DDBJ whole genome shotgun (WGS) entry which is preliminary data.</text>
</comment>
<proteinExistence type="predicted"/>
<organism evidence="2 3">
    <name type="scientific">Colletotrichum phormii</name>
    <dbReference type="NCBI Taxonomy" id="359342"/>
    <lineage>
        <taxon>Eukaryota</taxon>
        <taxon>Fungi</taxon>
        <taxon>Dikarya</taxon>
        <taxon>Ascomycota</taxon>
        <taxon>Pezizomycotina</taxon>
        <taxon>Sordariomycetes</taxon>
        <taxon>Hypocreomycetidae</taxon>
        <taxon>Glomerellales</taxon>
        <taxon>Glomerellaceae</taxon>
        <taxon>Colletotrichum</taxon>
        <taxon>Colletotrichum acutatum species complex</taxon>
    </lineage>
</organism>
<dbReference type="Pfam" id="PF06985">
    <property type="entry name" value="HET"/>
    <property type="match status" value="1"/>
</dbReference>
<evidence type="ECO:0000313" key="2">
    <source>
        <dbReference type="EMBL" id="KAK1637908.1"/>
    </source>
</evidence>
<accession>A0AAI9ZVT7</accession>
<dbReference type="RefSeq" id="XP_060446515.1">
    <property type="nucleotide sequence ID" value="XM_060590270.1"/>
</dbReference>
<protein>
    <submittedName>
        <fullName evidence="2">Heterokaryon incompatibility protein-domain-containing protein</fullName>
    </submittedName>
</protein>
<dbReference type="InterPro" id="IPR052895">
    <property type="entry name" value="HetReg/Transcr_Mod"/>
</dbReference>
<dbReference type="Proteomes" id="UP001243989">
    <property type="component" value="Unassembled WGS sequence"/>
</dbReference>
<dbReference type="EMBL" id="JAHMHQ010000008">
    <property type="protein sequence ID" value="KAK1637908.1"/>
    <property type="molecule type" value="Genomic_DNA"/>
</dbReference>
<evidence type="ECO:0000313" key="3">
    <source>
        <dbReference type="Proteomes" id="UP001243989"/>
    </source>
</evidence>